<dbReference type="AlphaFoldDB" id="A0A9P7FB15"/>
<keyword evidence="3" id="KW-1185">Reference proteome</keyword>
<comment type="caution">
    <text evidence="2">The sequence shown here is derived from an EMBL/GenBank/DDBJ whole genome shotgun (WGS) entry which is preliminary data.</text>
</comment>
<feature type="signal peptide" evidence="1">
    <location>
        <begin position="1"/>
        <end position="24"/>
    </location>
</feature>
<sequence length="90" mass="10277">MNPHNIICLLLHLQFDTTIAPSLAEILVSSSLIHFPKFLKPSLISFPYFSSSDWCKHNCASWTRWGTLLTVMTYDGHDCLPFCPTSQSRF</sequence>
<dbReference type="EMBL" id="JABBWM010000018">
    <property type="protein sequence ID" value="KAG2111166.1"/>
    <property type="molecule type" value="Genomic_DNA"/>
</dbReference>
<keyword evidence="1" id="KW-0732">Signal</keyword>
<evidence type="ECO:0000256" key="1">
    <source>
        <dbReference type="SAM" id="SignalP"/>
    </source>
</evidence>
<dbReference type="Proteomes" id="UP000823399">
    <property type="component" value="Unassembled WGS sequence"/>
</dbReference>
<dbReference type="RefSeq" id="XP_041294525.1">
    <property type="nucleotide sequence ID" value="XM_041436772.1"/>
</dbReference>
<dbReference type="GeneID" id="64699031"/>
<reference evidence="2" key="1">
    <citation type="journal article" date="2020" name="New Phytol.">
        <title>Comparative genomics reveals dynamic genome evolution in host specialist ectomycorrhizal fungi.</title>
        <authorList>
            <person name="Lofgren L.A."/>
            <person name="Nguyen N.H."/>
            <person name="Vilgalys R."/>
            <person name="Ruytinx J."/>
            <person name="Liao H.L."/>
            <person name="Branco S."/>
            <person name="Kuo A."/>
            <person name="LaButti K."/>
            <person name="Lipzen A."/>
            <person name="Andreopoulos W."/>
            <person name="Pangilinan J."/>
            <person name="Riley R."/>
            <person name="Hundley H."/>
            <person name="Na H."/>
            <person name="Barry K."/>
            <person name="Grigoriev I.V."/>
            <person name="Stajich J.E."/>
            <person name="Kennedy P.G."/>
        </authorList>
    </citation>
    <scope>NUCLEOTIDE SEQUENCE</scope>
    <source>
        <strain evidence="2">FC423</strain>
    </source>
</reference>
<organism evidence="2 3">
    <name type="scientific">Suillus discolor</name>
    <dbReference type="NCBI Taxonomy" id="1912936"/>
    <lineage>
        <taxon>Eukaryota</taxon>
        <taxon>Fungi</taxon>
        <taxon>Dikarya</taxon>
        <taxon>Basidiomycota</taxon>
        <taxon>Agaricomycotina</taxon>
        <taxon>Agaricomycetes</taxon>
        <taxon>Agaricomycetidae</taxon>
        <taxon>Boletales</taxon>
        <taxon>Suillineae</taxon>
        <taxon>Suillaceae</taxon>
        <taxon>Suillus</taxon>
    </lineage>
</organism>
<protein>
    <recommendedName>
        <fullName evidence="4">Secreted protein</fullName>
    </recommendedName>
</protein>
<accession>A0A9P7FB15</accession>
<feature type="chain" id="PRO_5040294565" description="Secreted protein" evidence="1">
    <location>
        <begin position="25"/>
        <end position="90"/>
    </location>
</feature>
<gene>
    <name evidence="2" type="ORF">F5147DRAFT_686589</name>
</gene>
<proteinExistence type="predicted"/>
<name>A0A9P7FB15_9AGAM</name>
<evidence type="ECO:0000313" key="3">
    <source>
        <dbReference type="Proteomes" id="UP000823399"/>
    </source>
</evidence>
<evidence type="ECO:0008006" key="4">
    <source>
        <dbReference type="Google" id="ProtNLM"/>
    </source>
</evidence>
<evidence type="ECO:0000313" key="2">
    <source>
        <dbReference type="EMBL" id="KAG2111166.1"/>
    </source>
</evidence>